<dbReference type="GO" id="GO:0015074">
    <property type="term" value="P:DNA integration"/>
    <property type="evidence" value="ECO:0007669"/>
    <property type="project" value="UniProtKB-KW"/>
</dbReference>
<sequence>MKIHDAFIEYFTNIKINEGKSKRTVSSYTNDLKQYMQFLDEQGITNTKKIKPELIEEFIANQSEYKASTSLARMIAAIRSFHQFMAMMHDEPDPSLNLQVHKGPKTLPIYCTVDEIKRLMQSFDDTNIQDNLDHTLLETIYSCGLRVSEICNLTINRVDLDTGKIRVLGKGDKERIVPIPKGSIPLLKQYISITRVNLIQKKTNIFFLNRFGRKITSKYVELLLQRKCVELDFKKHITPHKLRHSYATHMLQGGADLRSIQEILGHSNIQTTEIYTHVQNKQLFDAYNKFNPLASQNLEISKKKDKDE</sequence>
<dbReference type="Proteomes" id="UP000284731">
    <property type="component" value="Unassembled WGS sequence"/>
</dbReference>
<name>A0A412PF73_9FIRM</name>
<dbReference type="Pfam" id="PF00589">
    <property type="entry name" value="Phage_integrase"/>
    <property type="match status" value="1"/>
</dbReference>
<dbReference type="InterPro" id="IPR044068">
    <property type="entry name" value="CB"/>
</dbReference>
<dbReference type="PROSITE" id="PS51900">
    <property type="entry name" value="CB"/>
    <property type="match status" value="1"/>
</dbReference>
<proteinExistence type="predicted"/>
<evidence type="ECO:0000313" key="7">
    <source>
        <dbReference type="EMBL" id="RGT56114.1"/>
    </source>
</evidence>
<dbReference type="InterPro" id="IPR011010">
    <property type="entry name" value="DNA_brk_join_enz"/>
</dbReference>
<feature type="domain" description="Core-binding (CB)" evidence="6">
    <location>
        <begin position="1"/>
        <end position="86"/>
    </location>
</feature>
<evidence type="ECO:0000256" key="2">
    <source>
        <dbReference type="ARBA" id="ARBA00023125"/>
    </source>
</evidence>
<dbReference type="AlphaFoldDB" id="A0A412PF73"/>
<accession>A0A412PF73</accession>
<evidence type="ECO:0000259" key="6">
    <source>
        <dbReference type="PROSITE" id="PS51900"/>
    </source>
</evidence>
<dbReference type="EMBL" id="QRWX01000002">
    <property type="protein sequence ID" value="RGT56114.1"/>
    <property type="molecule type" value="Genomic_DNA"/>
</dbReference>
<evidence type="ECO:0000256" key="4">
    <source>
        <dbReference type="PROSITE-ProRule" id="PRU01248"/>
    </source>
</evidence>
<evidence type="ECO:0000259" key="5">
    <source>
        <dbReference type="PROSITE" id="PS51898"/>
    </source>
</evidence>
<keyword evidence="1" id="KW-0229">DNA integration</keyword>
<dbReference type="RefSeq" id="WP_118764672.1">
    <property type="nucleotide sequence ID" value="NZ_CABJCF010000002.1"/>
</dbReference>
<dbReference type="Pfam" id="PF02899">
    <property type="entry name" value="Phage_int_SAM_1"/>
    <property type="match status" value="1"/>
</dbReference>
<dbReference type="CDD" id="cd00798">
    <property type="entry name" value="INT_XerDC_C"/>
    <property type="match status" value="1"/>
</dbReference>
<dbReference type="InterPro" id="IPR002104">
    <property type="entry name" value="Integrase_catalytic"/>
</dbReference>
<protein>
    <submittedName>
        <fullName evidence="7">Integrase</fullName>
    </submittedName>
</protein>
<evidence type="ECO:0000256" key="3">
    <source>
        <dbReference type="ARBA" id="ARBA00023172"/>
    </source>
</evidence>
<dbReference type="PROSITE" id="PS51898">
    <property type="entry name" value="TYR_RECOMBINASE"/>
    <property type="match status" value="1"/>
</dbReference>
<dbReference type="Gene3D" id="1.10.150.130">
    <property type="match status" value="1"/>
</dbReference>
<dbReference type="SUPFAM" id="SSF56349">
    <property type="entry name" value="DNA breaking-rejoining enzymes"/>
    <property type="match status" value="1"/>
</dbReference>
<comment type="caution">
    <text evidence="7">The sequence shown here is derived from an EMBL/GenBank/DDBJ whole genome shotgun (WGS) entry which is preliminary data.</text>
</comment>
<gene>
    <name evidence="7" type="ORF">DWX20_04710</name>
</gene>
<dbReference type="PANTHER" id="PTHR30349">
    <property type="entry name" value="PHAGE INTEGRASE-RELATED"/>
    <property type="match status" value="1"/>
</dbReference>
<dbReference type="GO" id="GO:0006310">
    <property type="term" value="P:DNA recombination"/>
    <property type="evidence" value="ECO:0007669"/>
    <property type="project" value="UniProtKB-KW"/>
</dbReference>
<evidence type="ECO:0000256" key="1">
    <source>
        <dbReference type="ARBA" id="ARBA00022908"/>
    </source>
</evidence>
<keyword evidence="2 4" id="KW-0238">DNA-binding</keyword>
<feature type="domain" description="Tyr recombinase" evidence="5">
    <location>
        <begin position="106"/>
        <end position="288"/>
    </location>
</feature>
<dbReference type="InterPro" id="IPR004107">
    <property type="entry name" value="Integrase_SAM-like_N"/>
</dbReference>
<dbReference type="InterPro" id="IPR010998">
    <property type="entry name" value="Integrase_recombinase_N"/>
</dbReference>
<reference evidence="7 8" key="1">
    <citation type="submission" date="2018-08" db="EMBL/GenBank/DDBJ databases">
        <title>A genome reference for cultivated species of the human gut microbiota.</title>
        <authorList>
            <person name="Zou Y."/>
            <person name="Xue W."/>
            <person name="Luo G."/>
        </authorList>
    </citation>
    <scope>NUCLEOTIDE SEQUENCE [LARGE SCALE GENOMIC DNA]</scope>
    <source>
        <strain evidence="7 8">AF18-46</strain>
    </source>
</reference>
<dbReference type="GO" id="GO:0003677">
    <property type="term" value="F:DNA binding"/>
    <property type="evidence" value="ECO:0007669"/>
    <property type="project" value="UniProtKB-UniRule"/>
</dbReference>
<evidence type="ECO:0000313" key="8">
    <source>
        <dbReference type="Proteomes" id="UP000284731"/>
    </source>
</evidence>
<dbReference type="InterPro" id="IPR050090">
    <property type="entry name" value="Tyrosine_recombinase_XerCD"/>
</dbReference>
<dbReference type="InterPro" id="IPR013762">
    <property type="entry name" value="Integrase-like_cat_sf"/>
</dbReference>
<dbReference type="Gene3D" id="1.10.443.10">
    <property type="entry name" value="Intergrase catalytic core"/>
    <property type="match status" value="1"/>
</dbReference>
<organism evidence="7 8">
    <name type="scientific">Solobacterium moorei</name>
    <dbReference type="NCBI Taxonomy" id="102148"/>
    <lineage>
        <taxon>Bacteria</taxon>
        <taxon>Bacillati</taxon>
        <taxon>Bacillota</taxon>
        <taxon>Erysipelotrichia</taxon>
        <taxon>Erysipelotrichales</taxon>
        <taxon>Erysipelotrichaceae</taxon>
        <taxon>Solobacterium</taxon>
    </lineage>
</organism>
<keyword evidence="3" id="KW-0233">DNA recombination</keyword>
<dbReference type="PANTHER" id="PTHR30349:SF81">
    <property type="entry name" value="TYROSINE RECOMBINASE XERC"/>
    <property type="match status" value="1"/>
</dbReference>